<accession>A0A0N5BHH7</accession>
<organism evidence="1 2">
    <name type="scientific">Strongyloides papillosus</name>
    <name type="common">Intestinal threadworm</name>
    <dbReference type="NCBI Taxonomy" id="174720"/>
    <lineage>
        <taxon>Eukaryota</taxon>
        <taxon>Metazoa</taxon>
        <taxon>Ecdysozoa</taxon>
        <taxon>Nematoda</taxon>
        <taxon>Chromadorea</taxon>
        <taxon>Rhabditida</taxon>
        <taxon>Tylenchina</taxon>
        <taxon>Panagrolaimomorpha</taxon>
        <taxon>Strongyloidoidea</taxon>
        <taxon>Strongyloididae</taxon>
        <taxon>Strongyloides</taxon>
    </lineage>
</organism>
<name>A0A0N5BHH7_STREA</name>
<dbReference type="WBParaSite" id="SPAL_0000541700.1">
    <property type="protein sequence ID" value="SPAL_0000541700.1"/>
    <property type="gene ID" value="SPAL_0000541700"/>
</dbReference>
<dbReference type="Proteomes" id="UP000046392">
    <property type="component" value="Unplaced"/>
</dbReference>
<keyword evidence="1" id="KW-1185">Reference proteome</keyword>
<proteinExistence type="predicted"/>
<sequence length="113" mass="11461">MAGDDAVAGGGVVDSGYLDLLDSNSEPFVGAAVVVDVIANGGDGTFAVVGGIVVHRHLHNVVPVVAGHHNVLHSFVCVAESVAFLILGVLMEVDHDSIHPYSASVVVIVVVLG</sequence>
<dbReference type="AlphaFoldDB" id="A0A0N5BHH7"/>
<protein>
    <submittedName>
        <fullName evidence="2">Uncharacterized protein</fullName>
    </submittedName>
</protein>
<reference evidence="2" key="1">
    <citation type="submission" date="2017-02" db="UniProtKB">
        <authorList>
            <consortium name="WormBaseParasite"/>
        </authorList>
    </citation>
    <scope>IDENTIFICATION</scope>
</reference>
<evidence type="ECO:0000313" key="1">
    <source>
        <dbReference type="Proteomes" id="UP000046392"/>
    </source>
</evidence>
<evidence type="ECO:0000313" key="2">
    <source>
        <dbReference type="WBParaSite" id="SPAL_0000541700.1"/>
    </source>
</evidence>